<dbReference type="Proteomes" id="UP000507222">
    <property type="component" value="Unassembled WGS sequence"/>
</dbReference>
<evidence type="ECO:0000313" key="4">
    <source>
        <dbReference type="Proteomes" id="UP000507222"/>
    </source>
</evidence>
<dbReference type="Proteomes" id="UP000507245">
    <property type="component" value="Unassembled WGS sequence"/>
</dbReference>
<sequence>MRVVPSKCSPFTIGPASYLFVSAYGRNQRKNEYIGLSPPENARRSFKIICILVSVCKRRSLSIRNSEFSLVSAEVNATEPFATPFCVTDQPEFHIEKGGGTSRQKSNQAKIL</sequence>
<evidence type="ECO:0000313" key="2">
    <source>
        <dbReference type="EMBL" id="CAB4263370.1"/>
    </source>
</evidence>
<dbReference type="EMBL" id="CAEKKB010000001">
    <property type="protein sequence ID" value="CAB4293877.1"/>
    <property type="molecule type" value="Genomic_DNA"/>
</dbReference>
<evidence type="ECO:0000313" key="3">
    <source>
        <dbReference type="EMBL" id="CAB4293877.1"/>
    </source>
</evidence>
<protein>
    <submittedName>
        <fullName evidence="2">Uncharacterized protein</fullName>
    </submittedName>
</protein>
<reference evidence="5" key="1">
    <citation type="journal article" date="2020" name="Genome Biol.">
        <title>Gamete binning: chromosome-level and haplotype-resolved genome assembly enabled by high-throughput single-cell sequencing of gamete genomes.</title>
        <authorList>
            <person name="Campoy J.A."/>
            <person name="Sun H."/>
            <person name="Goel M."/>
            <person name="Jiao W.-B."/>
            <person name="Folz-Donahue K."/>
            <person name="Wang N."/>
            <person name="Rubio M."/>
            <person name="Liu C."/>
            <person name="Kukat C."/>
            <person name="Ruiz D."/>
            <person name="Huettel B."/>
            <person name="Schneeberger K."/>
        </authorList>
    </citation>
    <scope>NUCLEOTIDE SEQUENCE [LARGE SCALE GENOMIC DNA]</scope>
    <source>
        <strain evidence="5">cv. Rojo Pasion</strain>
    </source>
</reference>
<accession>A0A6J5THE1</accession>
<dbReference type="EMBL" id="CAEKDK010000001">
    <property type="protein sequence ID" value="CAB4263370.1"/>
    <property type="molecule type" value="Genomic_DNA"/>
</dbReference>
<evidence type="ECO:0000313" key="5">
    <source>
        <dbReference type="Proteomes" id="UP000507245"/>
    </source>
</evidence>
<reference evidence="2 4" key="2">
    <citation type="submission" date="2020-05" db="EMBL/GenBank/DDBJ databases">
        <authorList>
            <person name="Campoy J."/>
            <person name="Schneeberger K."/>
            <person name="Spophaly S."/>
        </authorList>
    </citation>
    <scope>NUCLEOTIDE SEQUENCE [LARGE SCALE GENOMIC DNA]</scope>
    <source>
        <strain evidence="2">PruArmRojPasFocal</strain>
    </source>
</reference>
<evidence type="ECO:0000313" key="1">
    <source>
        <dbReference type="EMBL" id="CAB4263362.1"/>
    </source>
</evidence>
<gene>
    <name evidence="1" type="ORF">CURHAP_LOCUS3510</name>
    <name evidence="2" type="ORF">CURHAP_LOCUS3518</name>
    <name evidence="3" type="ORF">ORAREDHAP_LOCUS3297</name>
</gene>
<dbReference type="EMBL" id="CAEKDK010000001">
    <property type="protein sequence ID" value="CAB4263362.1"/>
    <property type="molecule type" value="Genomic_DNA"/>
</dbReference>
<dbReference type="AlphaFoldDB" id="A0A6J5THE1"/>
<proteinExistence type="predicted"/>
<name>A0A6J5THE1_PRUAR</name>
<organism evidence="2 4">
    <name type="scientific">Prunus armeniaca</name>
    <name type="common">Apricot</name>
    <name type="synonym">Armeniaca vulgaris</name>
    <dbReference type="NCBI Taxonomy" id="36596"/>
    <lineage>
        <taxon>Eukaryota</taxon>
        <taxon>Viridiplantae</taxon>
        <taxon>Streptophyta</taxon>
        <taxon>Embryophyta</taxon>
        <taxon>Tracheophyta</taxon>
        <taxon>Spermatophyta</taxon>
        <taxon>Magnoliopsida</taxon>
        <taxon>eudicotyledons</taxon>
        <taxon>Gunneridae</taxon>
        <taxon>Pentapetalae</taxon>
        <taxon>rosids</taxon>
        <taxon>fabids</taxon>
        <taxon>Rosales</taxon>
        <taxon>Rosaceae</taxon>
        <taxon>Amygdaloideae</taxon>
        <taxon>Amygdaleae</taxon>
        <taxon>Prunus</taxon>
    </lineage>
</organism>
<keyword evidence="5" id="KW-1185">Reference proteome</keyword>